<accession>A0AAW0LNB5</accession>
<gene>
    <name evidence="1" type="ORF">CFP56_037175</name>
</gene>
<reference evidence="1 2" key="1">
    <citation type="journal article" date="2018" name="Sci. Data">
        <title>The draft genome sequence of cork oak.</title>
        <authorList>
            <person name="Ramos A.M."/>
            <person name="Usie A."/>
            <person name="Barbosa P."/>
            <person name="Barros P.M."/>
            <person name="Capote T."/>
            <person name="Chaves I."/>
            <person name="Simoes F."/>
            <person name="Abreu I."/>
            <person name="Carrasquinho I."/>
            <person name="Faro C."/>
            <person name="Guimaraes J.B."/>
            <person name="Mendonca D."/>
            <person name="Nobrega F."/>
            <person name="Rodrigues L."/>
            <person name="Saibo N.J.M."/>
            <person name="Varela M.C."/>
            <person name="Egas C."/>
            <person name="Matos J."/>
            <person name="Miguel C.M."/>
            <person name="Oliveira M.M."/>
            <person name="Ricardo C.P."/>
            <person name="Goncalves S."/>
        </authorList>
    </citation>
    <scope>NUCLEOTIDE SEQUENCE [LARGE SCALE GENOMIC DNA]</scope>
    <source>
        <strain evidence="2">cv. HL8</strain>
    </source>
</reference>
<protein>
    <submittedName>
        <fullName evidence="1">Uncharacterized protein</fullName>
    </submittedName>
</protein>
<evidence type="ECO:0000313" key="2">
    <source>
        <dbReference type="Proteomes" id="UP000237347"/>
    </source>
</evidence>
<comment type="caution">
    <text evidence="1">The sequence shown here is derived from an EMBL/GenBank/DDBJ whole genome shotgun (WGS) entry which is preliminary data.</text>
</comment>
<dbReference type="AlphaFoldDB" id="A0AAW0LNB5"/>
<dbReference type="Proteomes" id="UP000237347">
    <property type="component" value="Unassembled WGS sequence"/>
</dbReference>
<organism evidence="1 2">
    <name type="scientific">Quercus suber</name>
    <name type="common">Cork oak</name>
    <dbReference type="NCBI Taxonomy" id="58331"/>
    <lineage>
        <taxon>Eukaryota</taxon>
        <taxon>Viridiplantae</taxon>
        <taxon>Streptophyta</taxon>
        <taxon>Embryophyta</taxon>
        <taxon>Tracheophyta</taxon>
        <taxon>Spermatophyta</taxon>
        <taxon>Magnoliopsida</taxon>
        <taxon>eudicotyledons</taxon>
        <taxon>Gunneridae</taxon>
        <taxon>Pentapetalae</taxon>
        <taxon>rosids</taxon>
        <taxon>fabids</taxon>
        <taxon>Fagales</taxon>
        <taxon>Fagaceae</taxon>
        <taxon>Quercus</taxon>
    </lineage>
</organism>
<dbReference type="EMBL" id="PKMF04000069">
    <property type="protein sequence ID" value="KAK7853025.1"/>
    <property type="molecule type" value="Genomic_DNA"/>
</dbReference>
<proteinExistence type="predicted"/>
<keyword evidence="2" id="KW-1185">Reference proteome</keyword>
<name>A0AAW0LNB5_QUESU</name>
<evidence type="ECO:0000313" key="1">
    <source>
        <dbReference type="EMBL" id="KAK7853025.1"/>
    </source>
</evidence>
<sequence length="96" mass="11153">MGNDMLGFMEEPERGLAWWEEAPWVYNCEKLRETIGGFPIRQSQQAHNVESLLVWLEECPSQVAHACAKDVSSFQRSEQKTHNGVNVMRQDKRVYI</sequence>